<evidence type="ECO:0000313" key="1">
    <source>
        <dbReference type="EMBL" id="SCX13130.1"/>
    </source>
</evidence>
<dbReference type="EMBL" id="FMTY01000004">
    <property type="protein sequence ID" value="SCX13130.1"/>
    <property type="molecule type" value="Genomic_DNA"/>
</dbReference>
<dbReference type="STRING" id="329186.SAMN02927925_01908"/>
<dbReference type="eggNOG" id="ENOG5030YPA">
    <property type="taxonomic scope" value="Bacteria"/>
</dbReference>
<gene>
    <name evidence="1" type="ORF">SAMN02927925_01908</name>
</gene>
<accession>A0A1G4VWS6</accession>
<dbReference type="AlphaFoldDB" id="A0A1G4VWS6"/>
<evidence type="ECO:0000313" key="2">
    <source>
        <dbReference type="Proteomes" id="UP000182124"/>
    </source>
</evidence>
<protein>
    <submittedName>
        <fullName evidence="1">Uncharacterized protein</fullName>
    </submittedName>
</protein>
<reference evidence="1 2" key="1">
    <citation type="submission" date="2016-10" db="EMBL/GenBank/DDBJ databases">
        <authorList>
            <person name="de Groot N.N."/>
        </authorList>
    </citation>
    <scope>NUCLEOTIDE SEQUENCE [LARGE SCALE GENOMIC DNA]</scope>
    <source>
        <strain evidence="1 2">CGMCC 1.3801</strain>
    </source>
</reference>
<proteinExistence type="predicted"/>
<organism evidence="1 2">
    <name type="scientific">Flavobacterium saliperosum</name>
    <dbReference type="NCBI Taxonomy" id="329186"/>
    <lineage>
        <taxon>Bacteria</taxon>
        <taxon>Pseudomonadati</taxon>
        <taxon>Bacteroidota</taxon>
        <taxon>Flavobacteriia</taxon>
        <taxon>Flavobacteriales</taxon>
        <taxon>Flavobacteriaceae</taxon>
        <taxon>Flavobacterium</taxon>
    </lineage>
</organism>
<sequence length="170" mass="19142">MHHVNLNRFNEEIMKNTVIVLMMVFFVVACSSKKAVTEEKTAPTVQYRDDFRAVSEAGKKKFLTEMKATGETASVLILTKGFKGEDVAIANEKKALYKGNPISHLETGIAGYITIDNTLTTRITDKLSKKEAVIDSENAKKHKFVYVMKDHVQQGNPYVITYSNKLRPLK</sequence>
<name>A0A1G4VWS6_9FLAO</name>
<dbReference type="Proteomes" id="UP000182124">
    <property type="component" value="Unassembled WGS sequence"/>
</dbReference>